<name>A0A7X2P676_9FIRM</name>
<evidence type="ECO:0000313" key="5">
    <source>
        <dbReference type="Proteomes" id="UP000466864"/>
    </source>
</evidence>
<dbReference type="InterPro" id="IPR015422">
    <property type="entry name" value="PyrdxlP-dep_Trfase_small"/>
</dbReference>
<dbReference type="GO" id="GO:0008483">
    <property type="term" value="F:transaminase activity"/>
    <property type="evidence" value="ECO:0007669"/>
    <property type="project" value="UniProtKB-KW"/>
</dbReference>
<accession>A0A7X2P676</accession>
<dbReference type="InterPro" id="IPR015424">
    <property type="entry name" value="PyrdxlP-dep_Trfase"/>
</dbReference>
<evidence type="ECO:0000259" key="3">
    <source>
        <dbReference type="Pfam" id="PF00155"/>
    </source>
</evidence>
<sequence>MSIKLVHGGDVYRHPNVLDFSTNTNPLGTPDSVMEAAARSMQNISRYPDVLEEKLIHRLAQYEQVPEEWLICGNGAAELIFSFVLANEPEKALIAAPTFAEYAQAVESVNCRIQWYEMTEGQDFRLTEEYLDALTPDLDLVCLCNPNNPTGITIDPALLTEILERCRENRTYVLLDECFQDFLDEPEKFSRKKELPDYPNLFILKAFTKRYAMPGLRLGYGICANEKILDRMHRVVQPWNVSVPAQAAGAAALDEEEYVRWSRKLVREERNFLKEGLKKAGFRVFDSEANYIFFKGPEDLKERALERNVLIRSCSNYHGLAEGYFRVAVRTHPENEKLLEVLSEAARSRQ</sequence>
<gene>
    <name evidence="4" type="ORF">FYJ60_00540</name>
</gene>
<dbReference type="SUPFAM" id="SSF53383">
    <property type="entry name" value="PLP-dependent transferases"/>
    <property type="match status" value="1"/>
</dbReference>
<dbReference type="RefSeq" id="WP_154456643.1">
    <property type="nucleotide sequence ID" value="NZ_VUMV01000001.1"/>
</dbReference>
<reference evidence="4 5" key="1">
    <citation type="submission" date="2019-08" db="EMBL/GenBank/DDBJ databases">
        <title>In-depth cultivation of the pig gut microbiome towards novel bacterial diversity and tailored functional studies.</title>
        <authorList>
            <person name="Wylensek D."/>
            <person name="Hitch T.C.A."/>
            <person name="Clavel T."/>
        </authorList>
    </citation>
    <scope>NUCLEOTIDE SEQUENCE [LARGE SCALE GENOMIC DNA]</scope>
    <source>
        <strain evidence="4 5">Oil+RF-744-WCA-WT-13</strain>
    </source>
</reference>
<dbReference type="Pfam" id="PF00155">
    <property type="entry name" value="Aminotran_1_2"/>
    <property type="match status" value="1"/>
</dbReference>
<dbReference type="Gene3D" id="3.40.640.10">
    <property type="entry name" value="Type I PLP-dependent aspartate aminotransferase-like (Major domain)"/>
    <property type="match status" value="1"/>
</dbReference>
<evidence type="ECO:0000256" key="1">
    <source>
        <dbReference type="ARBA" id="ARBA00001933"/>
    </source>
</evidence>
<comment type="cofactor">
    <cofactor evidence="1">
        <name>pyridoxal 5'-phosphate</name>
        <dbReference type="ChEBI" id="CHEBI:597326"/>
    </cofactor>
</comment>
<dbReference type="InterPro" id="IPR015421">
    <property type="entry name" value="PyrdxlP-dep_Trfase_major"/>
</dbReference>
<dbReference type="AlphaFoldDB" id="A0A7X2P676"/>
<dbReference type="EMBL" id="VUMV01000001">
    <property type="protein sequence ID" value="MST80825.1"/>
    <property type="molecule type" value="Genomic_DNA"/>
</dbReference>
<protein>
    <submittedName>
        <fullName evidence="4">Aminotransferase class I/II-fold pyridoxal phosphate-dependent enzyme</fullName>
    </submittedName>
</protein>
<dbReference type="CDD" id="cd00609">
    <property type="entry name" value="AAT_like"/>
    <property type="match status" value="1"/>
</dbReference>
<dbReference type="GO" id="GO:0030170">
    <property type="term" value="F:pyridoxal phosphate binding"/>
    <property type="evidence" value="ECO:0007669"/>
    <property type="project" value="InterPro"/>
</dbReference>
<keyword evidence="4" id="KW-0808">Transferase</keyword>
<comment type="caution">
    <text evidence="4">The sequence shown here is derived from an EMBL/GenBank/DDBJ whole genome shotgun (WGS) entry which is preliminary data.</text>
</comment>
<evidence type="ECO:0000256" key="2">
    <source>
        <dbReference type="ARBA" id="ARBA00022898"/>
    </source>
</evidence>
<keyword evidence="2" id="KW-0663">Pyridoxal phosphate</keyword>
<keyword evidence="5" id="KW-1185">Reference proteome</keyword>
<dbReference type="PANTHER" id="PTHR42885:SF1">
    <property type="entry name" value="THREONINE-PHOSPHATE DECARBOXYLASE"/>
    <property type="match status" value="1"/>
</dbReference>
<evidence type="ECO:0000313" key="4">
    <source>
        <dbReference type="EMBL" id="MST80825.1"/>
    </source>
</evidence>
<dbReference type="Proteomes" id="UP000466864">
    <property type="component" value="Unassembled WGS sequence"/>
</dbReference>
<proteinExistence type="predicted"/>
<keyword evidence="4" id="KW-0032">Aminotransferase</keyword>
<dbReference type="Gene3D" id="3.90.1150.10">
    <property type="entry name" value="Aspartate Aminotransferase, domain 1"/>
    <property type="match status" value="1"/>
</dbReference>
<organism evidence="4 5">
    <name type="scientific">Bilifractor porci</name>
    <dbReference type="NCBI Taxonomy" id="2606636"/>
    <lineage>
        <taxon>Bacteria</taxon>
        <taxon>Bacillati</taxon>
        <taxon>Bacillota</taxon>
        <taxon>Clostridia</taxon>
        <taxon>Lachnospirales</taxon>
        <taxon>Lachnospiraceae</taxon>
        <taxon>Bilifractor</taxon>
    </lineage>
</organism>
<feature type="domain" description="Aminotransferase class I/classII large" evidence="3">
    <location>
        <begin position="16"/>
        <end position="342"/>
    </location>
</feature>
<dbReference type="PANTHER" id="PTHR42885">
    <property type="entry name" value="HISTIDINOL-PHOSPHATE AMINOTRANSFERASE-RELATED"/>
    <property type="match status" value="1"/>
</dbReference>
<dbReference type="InterPro" id="IPR004839">
    <property type="entry name" value="Aminotransferase_I/II_large"/>
</dbReference>